<evidence type="ECO:0000256" key="1">
    <source>
        <dbReference type="SAM" id="MobiDB-lite"/>
    </source>
</evidence>
<dbReference type="PANTHER" id="PTHR39596:SF2">
    <property type="entry name" value="HET DOMAIN PROTEIN (AFU_ORTHOLOGUE AFUA_1G17550)-RELATED"/>
    <property type="match status" value="1"/>
</dbReference>
<dbReference type="Proteomes" id="UP000070700">
    <property type="component" value="Unassembled WGS sequence"/>
</dbReference>
<dbReference type="AlphaFoldDB" id="A0A194X4F1"/>
<name>A0A194X4F1_MOLSC</name>
<dbReference type="PANTHER" id="PTHR39596">
    <property type="match status" value="1"/>
</dbReference>
<accession>A0A194X4F1</accession>
<keyword evidence="3" id="KW-1185">Reference proteome</keyword>
<sequence>MNHLPLPRNPALDPVEVPYRCTEPYDGGPMLTYPHRHGWQVLYHPGGISYLVEGEKPDDRKLEAFLQNWLYFGLLSEVFGSFIDIQEFITSTKDGEHVVTTQNQEACCVSWQAQLTTSIQRARPGEPQGWEHAAKLGSHVWKVALNSKSRLKNDEVDPRIWLSICVLSESIQQVICDVVYDYDRSLSPAKDIWRTPQNPPIGEFLLEEMRVKGWCPFDIWIIDLTTKSGSLLYYYANLPPPRPHADHSKCSTEGCTAMTIDSSYRTSHSRTGCHCEEEFGDVEAVKTALSGTEIPLIQRVTEIESDSSAQFKIIEQNPSSEFVSISHVWAEGLGSYNGNSLPLCSMKRISNLVDQSFSSETNSMAFWLDTICVPIKPEEMRIRALNRLRKPYQDAKHVLVLDSYLYSQKVADMPALEAWARILICTWSRRLWTFQEARLAKDLWYQFEDVAVRMEDLFVAIDMPLSARTLQDEITIAYRGHNVLRNLGGIPEELRAEFRPEPDVWDMRESLKARSVSVKSDEALCLFCNMNLDMEMVTGLAPESRMPKFWSEVSKIPVGLIFSASEDKFTQLGLRWAPKSFMGELDSRWWYLEQCIQPRIDGHPTPDSLHAQLPSILFSSKLLIEDGSFDTLFSDNWLDLQDAHGRWYFCKMLGYWNQSRKEDPREGHLLAMLLVKPVSEFDKETTENEFDFHPGIQGVIGTVWNDGGEVPRFEGCRHAMLHRFSDAYSSLLSAVAACVEQFVEAECGWDGENDDIEEDEEDEGEQEDQSSSENQIEAALSKIEITDIDLEVEEVNDPNGDGKLGQINDEIETPATFILTQDRRERCQAFGEIYAKENIEAREICLKIGRNAERSEEASYDHFGKLARFRLQMRLRNQILVGDQTQAFIID</sequence>
<dbReference type="OrthoDB" id="2426273at2759"/>
<dbReference type="EMBL" id="KQ947419">
    <property type="protein sequence ID" value="KUJ15055.1"/>
    <property type="molecule type" value="Genomic_DNA"/>
</dbReference>
<dbReference type="KEGG" id="psco:LY89DRAFT_784082"/>
<feature type="compositionally biased region" description="Acidic residues" evidence="1">
    <location>
        <begin position="750"/>
        <end position="770"/>
    </location>
</feature>
<dbReference type="InParanoid" id="A0A194X4F1"/>
<feature type="region of interest" description="Disordered" evidence="1">
    <location>
        <begin position="750"/>
        <end position="775"/>
    </location>
</feature>
<protein>
    <recommendedName>
        <fullName evidence="4">Heterokaryon incompatibility domain-containing protein</fullName>
    </recommendedName>
</protein>
<proteinExistence type="predicted"/>
<dbReference type="RefSeq" id="XP_018069410.1">
    <property type="nucleotide sequence ID" value="XM_018222751.1"/>
</dbReference>
<organism evidence="2 3">
    <name type="scientific">Mollisia scopiformis</name>
    <name type="common">Conifer needle endophyte fungus</name>
    <name type="synonym">Phialocephala scopiformis</name>
    <dbReference type="NCBI Taxonomy" id="149040"/>
    <lineage>
        <taxon>Eukaryota</taxon>
        <taxon>Fungi</taxon>
        <taxon>Dikarya</taxon>
        <taxon>Ascomycota</taxon>
        <taxon>Pezizomycotina</taxon>
        <taxon>Leotiomycetes</taxon>
        <taxon>Helotiales</taxon>
        <taxon>Mollisiaceae</taxon>
        <taxon>Mollisia</taxon>
    </lineage>
</organism>
<reference evidence="2 3" key="1">
    <citation type="submission" date="2015-10" db="EMBL/GenBank/DDBJ databases">
        <title>Full genome of DAOMC 229536 Phialocephala scopiformis, a fungal endophyte of spruce producing the potent anti-insectan compound rugulosin.</title>
        <authorList>
            <consortium name="DOE Joint Genome Institute"/>
            <person name="Walker A.K."/>
            <person name="Frasz S.L."/>
            <person name="Seifert K.A."/>
            <person name="Miller J.D."/>
            <person name="Mondo S.J."/>
            <person name="Labutti K."/>
            <person name="Lipzen A."/>
            <person name="Dockter R."/>
            <person name="Kennedy M."/>
            <person name="Grigoriev I.V."/>
            <person name="Spatafora J.W."/>
        </authorList>
    </citation>
    <scope>NUCLEOTIDE SEQUENCE [LARGE SCALE GENOMIC DNA]</scope>
    <source>
        <strain evidence="2 3">CBS 120377</strain>
    </source>
</reference>
<evidence type="ECO:0000313" key="3">
    <source>
        <dbReference type="Proteomes" id="UP000070700"/>
    </source>
</evidence>
<dbReference type="GeneID" id="28832477"/>
<gene>
    <name evidence="2" type="ORF">LY89DRAFT_784082</name>
</gene>
<evidence type="ECO:0008006" key="4">
    <source>
        <dbReference type="Google" id="ProtNLM"/>
    </source>
</evidence>
<evidence type="ECO:0000313" key="2">
    <source>
        <dbReference type="EMBL" id="KUJ15055.1"/>
    </source>
</evidence>